<dbReference type="STRING" id="1802579.A2310_01230"/>
<organism evidence="2 3">
    <name type="scientific">candidate division WOR-1 bacterium RIFOXYB2_FULL_37_13</name>
    <dbReference type="NCBI Taxonomy" id="1802579"/>
    <lineage>
        <taxon>Bacteria</taxon>
        <taxon>Bacillati</taxon>
        <taxon>Saganbacteria</taxon>
    </lineage>
</organism>
<protein>
    <recommendedName>
        <fullName evidence="1">N-acetyltransferase domain-containing protein</fullName>
    </recommendedName>
</protein>
<evidence type="ECO:0000313" key="2">
    <source>
        <dbReference type="EMBL" id="OGC19966.1"/>
    </source>
</evidence>
<dbReference type="Gene3D" id="3.40.630.30">
    <property type="match status" value="1"/>
</dbReference>
<name>A0A1F4SHP8_UNCSA</name>
<dbReference type="AlphaFoldDB" id="A0A1F4SHP8"/>
<gene>
    <name evidence="2" type="ORF">A2310_01230</name>
</gene>
<proteinExistence type="predicted"/>
<dbReference type="PROSITE" id="PS51186">
    <property type="entry name" value="GNAT"/>
    <property type="match status" value="1"/>
</dbReference>
<dbReference type="CDD" id="cd04301">
    <property type="entry name" value="NAT_SF"/>
    <property type="match status" value="1"/>
</dbReference>
<dbReference type="SUPFAM" id="SSF55729">
    <property type="entry name" value="Acyl-CoA N-acyltransferases (Nat)"/>
    <property type="match status" value="1"/>
</dbReference>
<evidence type="ECO:0000313" key="3">
    <source>
        <dbReference type="Proteomes" id="UP000178417"/>
    </source>
</evidence>
<dbReference type="EMBL" id="MEUB01000054">
    <property type="protein sequence ID" value="OGC19966.1"/>
    <property type="molecule type" value="Genomic_DNA"/>
</dbReference>
<dbReference type="InterPro" id="IPR016181">
    <property type="entry name" value="Acyl_CoA_acyltransferase"/>
</dbReference>
<accession>A0A1F4SHP8</accession>
<comment type="caution">
    <text evidence="2">The sequence shown here is derived from an EMBL/GenBank/DDBJ whole genome shotgun (WGS) entry which is preliminary data.</text>
</comment>
<evidence type="ECO:0000259" key="1">
    <source>
        <dbReference type="PROSITE" id="PS51186"/>
    </source>
</evidence>
<reference evidence="2 3" key="1">
    <citation type="journal article" date="2016" name="Nat. Commun.">
        <title>Thousands of microbial genomes shed light on interconnected biogeochemical processes in an aquifer system.</title>
        <authorList>
            <person name="Anantharaman K."/>
            <person name="Brown C.T."/>
            <person name="Hug L.A."/>
            <person name="Sharon I."/>
            <person name="Castelle C.J."/>
            <person name="Probst A.J."/>
            <person name="Thomas B.C."/>
            <person name="Singh A."/>
            <person name="Wilkins M.J."/>
            <person name="Karaoz U."/>
            <person name="Brodie E.L."/>
            <person name="Williams K.H."/>
            <person name="Hubbard S.S."/>
            <person name="Banfield J.F."/>
        </authorList>
    </citation>
    <scope>NUCLEOTIDE SEQUENCE [LARGE SCALE GENOMIC DNA]</scope>
</reference>
<dbReference type="Pfam" id="PF13508">
    <property type="entry name" value="Acetyltransf_7"/>
    <property type="match status" value="1"/>
</dbReference>
<feature type="domain" description="N-acetyltransferase" evidence="1">
    <location>
        <begin position="1"/>
        <end position="135"/>
    </location>
</feature>
<dbReference type="InterPro" id="IPR000182">
    <property type="entry name" value="GNAT_dom"/>
</dbReference>
<dbReference type="Proteomes" id="UP000178417">
    <property type="component" value="Unassembled WGS sequence"/>
</dbReference>
<dbReference type="GO" id="GO:0016747">
    <property type="term" value="F:acyltransferase activity, transferring groups other than amino-acyl groups"/>
    <property type="evidence" value="ECO:0007669"/>
    <property type="project" value="InterPro"/>
</dbReference>
<sequence>MNFRRAEKADFKRISDILKAIDEYHEKLVFDDFYVAEKDNKILGAVQFKENKEFFFLSSLGVDAKYQKQGVASFLINKLTQLSDKKIYLYTVIPDFFKKFGFKAAKQESFLPDKNIMECETCFPKRCVCMIKDIKNCPLNKKFCRKTL</sequence>